<keyword evidence="1" id="KW-0472">Membrane</keyword>
<proteinExistence type="predicted"/>
<comment type="caution">
    <text evidence="2">The sequence shown here is derived from an EMBL/GenBank/DDBJ whole genome shotgun (WGS) entry which is preliminary data.</text>
</comment>
<keyword evidence="1" id="KW-0812">Transmembrane</keyword>
<protein>
    <submittedName>
        <fullName evidence="2">Uncharacterized protein</fullName>
    </submittedName>
</protein>
<feature type="transmembrane region" description="Helical" evidence="1">
    <location>
        <begin position="63"/>
        <end position="82"/>
    </location>
</feature>
<organism evidence="2 3">
    <name type="scientific">Candidatus Woesebacteria bacterium RIFCSPLOWO2_01_FULL_39_10</name>
    <dbReference type="NCBI Taxonomy" id="1802516"/>
    <lineage>
        <taxon>Bacteria</taxon>
        <taxon>Candidatus Woeseibacteriota</taxon>
    </lineage>
</organism>
<dbReference type="Proteomes" id="UP000179018">
    <property type="component" value="Unassembled WGS sequence"/>
</dbReference>
<reference evidence="2 3" key="1">
    <citation type="journal article" date="2016" name="Nat. Commun.">
        <title>Thousands of microbial genomes shed light on interconnected biogeochemical processes in an aquifer system.</title>
        <authorList>
            <person name="Anantharaman K."/>
            <person name="Brown C.T."/>
            <person name="Hug L.A."/>
            <person name="Sharon I."/>
            <person name="Castelle C.J."/>
            <person name="Probst A.J."/>
            <person name="Thomas B.C."/>
            <person name="Singh A."/>
            <person name="Wilkins M.J."/>
            <person name="Karaoz U."/>
            <person name="Brodie E.L."/>
            <person name="Williams K.H."/>
            <person name="Hubbard S.S."/>
            <person name="Banfield J.F."/>
        </authorList>
    </citation>
    <scope>NUCLEOTIDE SEQUENCE [LARGE SCALE GENOMIC DNA]</scope>
</reference>
<evidence type="ECO:0000313" key="2">
    <source>
        <dbReference type="EMBL" id="OGM59103.1"/>
    </source>
</evidence>
<feature type="transmembrane region" description="Helical" evidence="1">
    <location>
        <begin position="7"/>
        <end position="30"/>
    </location>
</feature>
<dbReference type="AlphaFoldDB" id="A0A1F8B4Y5"/>
<feature type="transmembrane region" description="Helical" evidence="1">
    <location>
        <begin position="117"/>
        <end position="135"/>
    </location>
</feature>
<evidence type="ECO:0000313" key="3">
    <source>
        <dbReference type="Proteomes" id="UP000179018"/>
    </source>
</evidence>
<gene>
    <name evidence="2" type="ORF">A3A75_05595</name>
</gene>
<sequence length="149" mass="16019">MNKKQLLGLIGSLVLIIGVFTPIVSLPFVGSMNYFNNGNGDGTIVLILAIASLVVVFLKKYKFLWITGLASLGMMLFTFINFQGKMASVKSEMQSGLEGNPFAGLGELALQSVQLQWGWIILVIGAVLLIVSAAIKEDTEKQETPALQG</sequence>
<keyword evidence="1" id="KW-1133">Transmembrane helix</keyword>
<feature type="transmembrane region" description="Helical" evidence="1">
    <location>
        <begin position="42"/>
        <end position="58"/>
    </location>
</feature>
<accession>A0A1F8B4Y5</accession>
<name>A0A1F8B4Y5_9BACT</name>
<dbReference type="EMBL" id="MGHC01000027">
    <property type="protein sequence ID" value="OGM59103.1"/>
    <property type="molecule type" value="Genomic_DNA"/>
</dbReference>
<evidence type="ECO:0000256" key="1">
    <source>
        <dbReference type="SAM" id="Phobius"/>
    </source>
</evidence>